<evidence type="ECO:0000259" key="2">
    <source>
        <dbReference type="Pfam" id="PF00389"/>
    </source>
</evidence>
<evidence type="ECO:0000313" key="4">
    <source>
        <dbReference type="Proteomes" id="UP000792457"/>
    </source>
</evidence>
<feature type="domain" description="D-isomer specific 2-hydroxyacid dehydrogenase catalytic" evidence="2">
    <location>
        <begin position="7"/>
        <end position="108"/>
    </location>
</feature>
<evidence type="ECO:0000256" key="1">
    <source>
        <dbReference type="ARBA" id="ARBA00023002"/>
    </source>
</evidence>
<keyword evidence="4" id="KW-1185">Reference proteome</keyword>
<name>A0A8K0P5Z6_LADFU</name>
<protein>
    <recommendedName>
        <fullName evidence="2">D-isomer specific 2-hydroxyacid dehydrogenase catalytic domain-containing protein</fullName>
    </recommendedName>
</protein>
<dbReference type="Proteomes" id="UP000792457">
    <property type="component" value="Unassembled WGS sequence"/>
</dbReference>
<organism evidence="3 4">
    <name type="scientific">Ladona fulva</name>
    <name type="common">Scarce chaser dragonfly</name>
    <name type="synonym">Libellula fulva</name>
    <dbReference type="NCBI Taxonomy" id="123851"/>
    <lineage>
        <taxon>Eukaryota</taxon>
        <taxon>Metazoa</taxon>
        <taxon>Ecdysozoa</taxon>
        <taxon>Arthropoda</taxon>
        <taxon>Hexapoda</taxon>
        <taxon>Insecta</taxon>
        <taxon>Pterygota</taxon>
        <taxon>Palaeoptera</taxon>
        <taxon>Odonata</taxon>
        <taxon>Epiprocta</taxon>
        <taxon>Anisoptera</taxon>
        <taxon>Libelluloidea</taxon>
        <taxon>Libellulidae</taxon>
        <taxon>Ladona</taxon>
    </lineage>
</organism>
<dbReference type="PANTHER" id="PTHR10996:SF119">
    <property type="entry name" value="FI03731P-RELATED"/>
    <property type="match status" value="1"/>
</dbReference>
<dbReference type="GO" id="GO:0051287">
    <property type="term" value="F:NAD binding"/>
    <property type="evidence" value="ECO:0007669"/>
    <property type="project" value="InterPro"/>
</dbReference>
<dbReference type="InterPro" id="IPR006139">
    <property type="entry name" value="D-isomer_2_OHA_DH_cat_dom"/>
</dbReference>
<reference evidence="3" key="1">
    <citation type="submission" date="2013-04" db="EMBL/GenBank/DDBJ databases">
        <authorList>
            <person name="Qu J."/>
            <person name="Murali S.C."/>
            <person name="Bandaranaike D."/>
            <person name="Bellair M."/>
            <person name="Blankenburg K."/>
            <person name="Chao H."/>
            <person name="Dinh H."/>
            <person name="Doddapaneni H."/>
            <person name="Downs B."/>
            <person name="Dugan-Rocha S."/>
            <person name="Elkadiri S."/>
            <person name="Gnanaolivu R.D."/>
            <person name="Hernandez B."/>
            <person name="Javaid M."/>
            <person name="Jayaseelan J.C."/>
            <person name="Lee S."/>
            <person name="Li M."/>
            <person name="Ming W."/>
            <person name="Munidasa M."/>
            <person name="Muniz J."/>
            <person name="Nguyen L."/>
            <person name="Ongeri F."/>
            <person name="Osuji N."/>
            <person name="Pu L.-L."/>
            <person name="Puazo M."/>
            <person name="Qu C."/>
            <person name="Quiroz J."/>
            <person name="Raj R."/>
            <person name="Weissenberger G."/>
            <person name="Xin Y."/>
            <person name="Zou X."/>
            <person name="Han Y."/>
            <person name="Richards S."/>
            <person name="Worley K."/>
            <person name="Muzny D."/>
            <person name="Gibbs R."/>
        </authorList>
    </citation>
    <scope>NUCLEOTIDE SEQUENCE</scope>
    <source>
        <strain evidence="3">Sampled in the wild</strain>
    </source>
</reference>
<evidence type="ECO:0000313" key="3">
    <source>
        <dbReference type="EMBL" id="KAG8233493.1"/>
    </source>
</evidence>
<reference evidence="3" key="2">
    <citation type="submission" date="2017-10" db="EMBL/GenBank/DDBJ databases">
        <title>Ladona fulva Genome sequencing and assembly.</title>
        <authorList>
            <person name="Murali S."/>
            <person name="Richards S."/>
            <person name="Bandaranaike D."/>
            <person name="Bellair M."/>
            <person name="Blankenburg K."/>
            <person name="Chao H."/>
            <person name="Dinh H."/>
            <person name="Doddapaneni H."/>
            <person name="Dugan-Rocha S."/>
            <person name="Elkadiri S."/>
            <person name="Gnanaolivu R."/>
            <person name="Hernandez B."/>
            <person name="Skinner E."/>
            <person name="Javaid M."/>
            <person name="Lee S."/>
            <person name="Li M."/>
            <person name="Ming W."/>
            <person name="Munidasa M."/>
            <person name="Muniz J."/>
            <person name="Nguyen L."/>
            <person name="Hughes D."/>
            <person name="Osuji N."/>
            <person name="Pu L.-L."/>
            <person name="Puazo M."/>
            <person name="Qu C."/>
            <person name="Quiroz J."/>
            <person name="Raj R."/>
            <person name="Weissenberger G."/>
            <person name="Xin Y."/>
            <person name="Zou X."/>
            <person name="Han Y."/>
            <person name="Worley K."/>
            <person name="Muzny D."/>
            <person name="Gibbs R."/>
        </authorList>
    </citation>
    <scope>NUCLEOTIDE SEQUENCE</scope>
    <source>
        <strain evidence="3">Sampled in the wild</strain>
    </source>
</reference>
<dbReference type="Gene3D" id="3.40.50.720">
    <property type="entry name" value="NAD(P)-binding Rossmann-like Domain"/>
    <property type="match status" value="1"/>
</dbReference>
<dbReference type="SUPFAM" id="SSF52283">
    <property type="entry name" value="Formate/glycerate dehydrogenase catalytic domain-like"/>
    <property type="match status" value="1"/>
</dbReference>
<dbReference type="GO" id="GO:0030267">
    <property type="term" value="F:glyoxylate reductase (NADPH) activity"/>
    <property type="evidence" value="ECO:0007669"/>
    <property type="project" value="TreeGrafter"/>
</dbReference>
<keyword evidence="1" id="KW-0560">Oxidoreductase</keyword>
<dbReference type="OrthoDB" id="298012at2759"/>
<gene>
    <name evidence="3" type="ORF">J437_LFUL013742</name>
</gene>
<comment type="caution">
    <text evidence="3">The sequence shown here is derived from an EMBL/GenBank/DDBJ whole genome shotgun (WGS) entry which is preliminary data.</text>
</comment>
<dbReference type="PANTHER" id="PTHR10996">
    <property type="entry name" value="2-HYDROXYACID DEHYDROGENASE-RELATED"/>
    <property type="match status" value="1"/>
</dbReference>
<dbReference type="Pfam" id="PF00389">
    <property type="entry name" value="2-Hacid_dh"/>
    <property type="match status" value="1"/>
</dbReference>
<dbReference type="GO" id="GO:0008465">
    <property type="term" value="F:hydroxypyruvate reductase (NADH) activity"/>
    <property type="evidence" value="ECO:0007669"/>
    <property type="project" value="TreeGrafter"/>
</dbReference>
<dbReference type="EMBL" id="KZ308721">
    <property type="protein sequence ID" value="KAG8233493.1"/>
    <property type="molecule type" value="Genomic_DNA"/>
</dbReference>
<accession>A0A8K0P5Z6</accession>
<proteinExistence type="predicted"/>
<dbReference type="InterPro" id="IPR050223">
    <property type="entry name" value="D-isomer_2-hydroxyacid_DH"/>
</dbReference>
<dbReference type="GO" id="GO:0005829">
    <property type="term" value="C:cytosol"/>
    <property type="evidence" value="ECO:0007669"/>
    <property type="project" value="TreeGrafter"/>
</dbReference>
<dbReference type="AlphaFoldDB" id="A0A8K0P5Z6"/>
<sequence length="128" mass="14320">MNRPKVLISHGDIPEKAVRMLKEKCDLIICPFPVRADLLEKVKGVNAIFWFTKEKMDREMLDAAGGNLKVIATMSSGYDHIDVEEVKRRGILIGNVPQVLHNAVAELAIGLFIAAARRFHEGQLAIMR</sequence>